<dbReference type="EMBL" id="FMCW01000017">
    <property type="protein sequence ID" value="SCE98798.1"/>
    <property type="molecule type" value="Genomic_DNA"/>
</dbReference>
<protein>
    <submittedName>
        <fullName evidence="10">Subtilase family protein</fullName>
    </submittedName>
</protein>
<keyword evidence="7" id="KW-0472">Membrane</keyword>
<evidence type="ECO:0000259" key="9">
    <source>
        <dbReference type="Pfam" id="PF00082"/>
    </source>
</evidence>
<evidence type="ECO:0000256" key="6">
    <source>
        <dbReference type="SAM" id="MobiDB-lite"/>
    </source>
</evidence>
<evidence type="ECO:0000256" key="8">
    <source>
        <dbReference type="SAM" id="SignalP"/>
    </source>
</evidence>
<proteinExistence type="inferred from homology"/>
<sequence>MIRVLVSWAGFSWARALGCLVAAGALVVAPVTPVAAAPPPAYVKYYAVTAGPRGTAEDLTGLATRFLADPDRADEIYRLNEGRRQPDGRTLTAVGQRLAAGWVLVLPWDAVGDGVRYGLLPAGAPNGSPARSTAGASTCVVAASAGTGSDWADAALSPSRAWPRSRGAGTLVAVVDSGVDGGLPALAGRVAPGADLTTGKARADTDCLGTGTAMASVIAADTGTGPGRPVVGVAPGARILPVRIVSATADPEPERTALGIEVAVSAGARVIALGGYAKLTEPAVARAVRSAVAHDVVVVAPAATADGTAAQAQDGLLRVGGVGPDLRPVAAYPAGGVDVTAPGLDVPTLGVGATGTRPRSGTEYAVAYVAGTVALVRAALPGSDATQVASRIKATADPGGRSSPSPENGWGMIDPMAAVGPDPAGSAAPAPAGAGGPHPLALTGLGLLLLAAVGALAWRARRFARQTPDPAAPARPGATPEPAPLP</sequence>
<feature type="compositionally biased region" description="Low complexity" evidence="6">
    <location>
        <begin position="417"/>
        <end position="434"/>
    </location>
</feature>
<dbReference type="GO" id="GO:0004252">
    <property type="term" value="F:serine-type endopeptidase activity"/>
    <property type="evidence" value="ECO:0007669"/>
    <property type="project" value="InterPro"/>
</dbReference>
<comment type="caution">
    <text evidence="5">Lacks conserved residue(s) required for the propagation of feature annotation.</text>
</comment>
<dbReference type="Proteomes" id="UP000199375">
    <property type="component" value="Unassembled WGS sequence"/>
</dbReference>
<keyword evidence="3" id="KW-0378">Hydrolase</keyword>
<evidence type="ECO:0000256" key="4">
    <source>
        <dbReference type="ARBA" id="ARBA00022825"/>
    </source>
</evidence>
<name>A0A1C4WRL2_9ACTN</name>
<dbReference type="Pfam" id="PF00082">
    <property type="entry name" value="Peptidase_S8"/>
    <property type="match status" value="1"/>
</dbReference>
<evidence type="ECO:0000256" key="3">
    <source>
        <dbReference type="ARBA" id="ARBA00022801"/>
    </source>
</evidence>
<evidence type="ECO:0000256" key="1">
    <source>
        <dbReference type="ARBA" id="ARBA00011073"/>
    </source>
</evidence>
<dbReference type="GO" id="GO:0006508">
    <property type="term" value="P:proteolysis"/>
    <property type="evidence" value="ECO:0007669"/>
    <property type="project" value="UniProtKB-KW"/>
</dbReference>
<evidence type="ECO:0000256" key="7">
    <source>
        <dbReference type="SAM" id="Phobius"/>
    </source>
</evidence>
<evidence type="ECO:0000313" key="11">
    <source>
        <dbReference type="Proteomes" id="UP000199375"/>
    </source>
</evidence>
<dbReference type="InterPro" id="IPR000209">
    <property type="entry name" value="Peptidase_S8/S53_dom"/>
</dbReference>
<evidence type="ECO:0000256" key="5">
    <source>
        <dbReference type="PROSITE-ProRule" id="PRU01240"/>
    </source>
</evidence>
<dbReference type="PANTHER" id="PTHR43806">
    <property type="entry name" value="PEPTIDASE S8"/>
    <property type="match status" value="1"/>
</dbReference>
<dbReference type="RefSeq" id="WP_091281895.1">
    <property type="nucleotide sequence ID" value="NZ_FMCW01000017.1"/>
</dbReference>
<keyword evidence="7" id="KW-0812">Transmembrane</keyword>
<dbReference type="SUPFAM" id="SSF52743">
    <property type="entry name" value="Subtilisin-like"/>
    <property type="match status" value="1"/>
</dbReference>
<feature type="region of interest" description="Disordered" evidence="6">
    <location>
        <begin position="390"/>
        <end position="434"/>
    </location>
</feature>
<dbReference type="PANTHER" id="PTHR43806:SF11">
    <property type="entry name" value="CEREVISIN-RELATED"/>
    <property type="match status" value="1"/>
</dbReference>
<feature type="domain" description="Peptidase S8/S53" evidence="9">
    <location>
        <begin position="167"/>
        <end position="411"/>
    </location>
</feature>
<keyword evidence="4" id="KW-0720">Serine protease</keyword>
<feature type="chain" id="PRO_5008707200" evidence="8">
    <location>
        <begin position="37"/>
        <end position="486"/>
    </location>
</feature>
<keyword evidence="2" id="KW-0645">Protease</keyword>
<dbReference type="AlphaFoldDB" id="A0A1C4WRL2"/>
<gene>
    <name evidence="10" type="ORF">GA0070558_117121</name>
</gene>
<keyword evidence="8" id="KW-0732">Signal</keyword>
<feature type="region of interest" description="Disordered" evidence="6">
    <location>
        <begin position="466"/>
        <end position="486"/>
    </location>
</feature>
<reference evidence="10 11" key="1">
    <citation type="submission" date="2016-06" db="EMBL/GenBank/DDBJ databases">
        <authorList>
            <person name="Kjaerup R.B."/>
            <person name="Dalgaard T.S."/>
            <person name="Juul-Madsen H.R."/>
        </authorList>
    </citation>
    <scope>NUCLEOTIDE SEQUENCE [LARGE SCALE GENOMIC DNA]</scope>
    <source>
        <strain evidence="10 11">DSM 45626</strain>
    </source>
</reference>
<dbReference type="InterPro" id="IPR050131">
    <property type="entry name" value="Peptidase_S8_subtilisin-like"/>
</dbReference>
<organism evidence="10 11">
    <name type="scientific">Micromonospora haikouensis</name>
    <dbReference type="NCBI Taxonomy" id="686309"/>
    <lineage>
        <taxon>Bacteria</taxon>
        <taxon>Bacillati</taxon>
        <taxon>Actinomycetota</taxon>
        <taxon>Actinomycetes</taxon>
        <taxon>Micromonosporales</taxon>
        <taxon>Micromonosporaceae</taxon>
        <taxon>Micromonospora</taxon>
    </lineage>
</organism>
<keyword evidence="7" id="KW-1133">Transmembrane helix</keyword>
<dbReference type="PROSITE" id="PS51892">
    <property type="entry name" value="SUBTILASE"/>
    <property type="match status" value="1"/>
</dbReference>
<dbReference type="InterPro" id="IPR015500">
    <property type="entry name" value="Peptidase_S8_subtilisin-rel"/>
</dbReference>
<dbReference type="PRINTS" id="PR00723">
    <property type="entry name" value="SUBTILISIN"/>
</dbReference>
<feature type="signal peptide" evidence="8">
    <location>
        <begin position="1"/>
        <end position="36"/>
    </location>
</feature>
<evidence type="ECO:0000313" key="10">
    <source>
        <dbReference type="EMBL" id="SCE98798.1"/>
    </source>
</evidence>
<feature type="transmembrane region" description="Helical" evidence="7">
    <location>
        <begin position="440"/>
        <end position="458"/>
    </location>
</feature>
<accession>A0A1C4WRL2</accession>
<dbReference type="InterPro" id="IPR036852">
    <property type="entry name" value="Peptidase_S8/S53_dom_sf"/>
</dbReference>
<comment type="similarity">
    <text evidence="1 5">Belongs to the peptidase S8 family.</text>
</comment>
<dbReference type="Gene3D" id="3.40.50.200">
    <property type="entry name" value="Peptidase S8/S53 domain"/>
    <property type="match status" value="1"/>
</dbReference>
<evidence type="ECO:0000256" key="2">
    <source>
        <dbReference type="ARBA" id="ARBA00022670"/>
    </source>
</evidence>